<comment type="similarity">
    <text evidence="2">Belongs to the concentrative nucleoside transporter (CNT) (TC 2.A.41) family.</text>
</comment>
<evidence type="ECO:0000313" key="11">
    <source>
        <dbReference type="EMBL" id="CEP12790.1"/>
    </source>
</evidence>
<feature type="transmembrane region" description="Helical" evidence="7">
    <location>
        <begin position="448"/>
        <end position="466"/>
    </location>
</feature>
<keyword evidence="5 7" id="KW-1133">Transmembrane helix</keyword>
<dbReference type="Pfam" id="PF07670">
    <property type="entry name" value="Gate"/>
    <property type="match status" value="1"/>
</dbReference>
<evidence type="ECO:0000256" key="4">
    <source>
        <dbReference type="ARBA" id="ARBA00022692"/>
    </source>
</evidence>
<sequence>MHKEYNADSSVVDHASDQQPSYMHSIDMKSEPDHLSNPSLESTSKPRNKDSYTNRYRVYIHLLIWLALTGFLCAAYVLQIPKGYSQELLVLGIIYAYITCYLFFCHVPTSIVTTPWKKSTSAISNTINQHTTHLTRTVAYGFLVLSIITTTVFSFPEKEESPRLRRLISLFGLFVFVMGTFAASVHRKHVQWNTVITAILMQFLLALFVFRSSVGHDLFKWIADFAEHYLHNAWFGAEFVFGTAAVNANTFALNVFPALIFFASTVQILYYLGTIQWVLKKLAAVFIVVLGISGAESIVAVASPFLGASENALLIEPLVPTLTKSEIHQILTSGFATISGSVLYGYIAMGVSGQALLTSCIMSIPCSVAISKLRYPETEEADTKESVSISAHQDDDTANVLHALGKGAEVGVKISLLIIANIISILATLYAVNSFLTWLGNFLTIKDLTLELVTGYLFVPIAWLIGTDDKDLVIVGRLMATKIWANEFIAYKQLTDTYKGQLSSRSQIVVTYALCGFANFGSVGMQVGVLGTLAPSRTGEISYLAISALICGSLSTWLSASIAGMLI</sequence>
<evidence type="ECO:0000256" key="1">
    <source>
        <dbReference type="ARBA" id="ARBA00004651"/>
    </source>
</evidence>
<feature type="transmembrane region" description="Helical" evidence="7">
    <location>
        <begin position="414"/>
        <end position="436"/>
    </location>
</feature>
<dbReference type="InterPro" id="IPR011642">
    <property type="entry name" value="Gate_dom"/>
</dbReference>
<feature type="transmembrane region" description="Helical" evidence="7">
    <location>
        <begin position="90"/>
        <end position="116"/>
    </location>
</feature>
<dbReference type="PANTHER" id="PTHR10590:SF4">
    <property type="entry name" value="SOLUTE CARRIER FAMILY 28 MEMBER 3"/>
    <property type="match status" value="1"/>
</dbReference>
<protein>
    <recommendedName>
        <fullName evidence="13">Concentrative nucleoside transporter C-terminal domain-containing protein</fullName>
    </recommendedName>
</protein>
<gene>
    <name evidence="11" type="primary">PARPA_06777.1 scaffold 23808</name>
</gene>
<feature type="transmembrane region" description="Helical" evidence="7">
    <location>
        <begin position="58"/>
        <end position="78"/>
    </location>
</feature>
<dbReference type="GO" id="GO:0015293">
    <property type="term" value="F:symporter activity"/>
    <property type="evidence" value="ECO:0007669"/>
    <property type="project" value="TreeGrafter"/>
</dbReference>
<feature type="transmembrane region" description="Helical" evidence="7">
    <location>
        <begin position="251"/>
        <end position="272"/>
    </location>
</feature>
<dbReference type="PANTHER" id="PTHR10590">
    <property type="entry name" value="SODIUM/NUCLEOSIDE COTRANSPORTER"/>
    <property type="match status" value="1"/>
</dbReference>
<feature type="domain" description="Nucleoside transporter/FeoB GTPase Gate" evidence="10">
    <location>
        <begin position="253"/>
        <end position="350"/>
    </location>
</feature>
<evidence type="ECO:0000259" key="9">
    <source>
        <dbReference type="Pfam" id="PF07662"/>
    </source>
</evidence>
<accession>A0A0B7NBN6</accession>
<dbReference type="InterPro" id="IPR008276">
    <property type="entry name" value="C_nuclsd_transpt"/>
</dbReference>
<keyword evidence="4 7" id="KW-0812">Transmembrane</keyword>
<dbReference type="AlphaFoldDB" id="A0A0B7NBN6"/>
<feature type="transmembrane region" description="Helical" evidence="7">
    <location>
        <begin position="167"/>
        <end position="185"/>
    </location>
</feature>
<evidence type="ECO:0000256" key="3">
    <source>
        <dbReference type="ARBA" id="ARBA00022475"/>
    </source>
</evidence>
<dbReference type="Pfam" id="PF07662">
    <property type="entry name" value="Nucleos_tra2_C"/>
    <property type="match status" value="1"/>
</dbReference>
<name>A0A0B7NBN6_9FUNG</name>
<organism evidence="11 12">
    <name type="scientific">Parasitella parasitica</name>
    <dbReference type="NCBI Taxonomy" id="35722"/>
    <lineage>
        <taxon>Eukaryota</taxon>
        <taxon>Fungi</taxon>
        <taxon>Fungi incertae sedis</taxon>
        <taxon>Mucoromycota</taxon>
        <taxon>Mucoromycotina</taxon>
        <taxon>Mucoromycetes</taxon>
        <taxon>Mucorales</taxon>
        <taxon>Mucorineae</taxon>
        <taxon>Mucoraceae</taxon>
        <taxon>Parasitella</taxon>
    </lineage>
</organism>
<evidence type="ECO:0008006" key="13">
    <source>
        <dbReference type="Google" id="ProtNLM"/>
    </source>
</evidence>
<dbReference type="OrthoDB" id="6075923at2759"/>
<evidence type="ECO:0000256" key="7">
    <source>
        <dbReference type="SAM" id="Phobius"/>
    </source>
</evidence>
<feature type="transmembrane region" description="Helical" evidence="7">
    <location>
        <begin position="137"/>
        <end position="155"/>
    </location>
</feature>
<dbReference type="GO" id="GO:0005337">
    <property type="term" value="F:nucleoside transmembrane transporter activity"/>
    <property type="evidence" value="ECO:0007669"/>
    <property type="project" value="InterPro"/>
</dbReference>
<dbReference type="Proteomes" id="UP000054107">
    <property type="component" value="Unassembled WGS sequence"/>
</dbReference>
<keyword evidence="12" id="KW-1185">Reference proteome</keyword>
<dbReference type="GO" id="GO:0005886">
    <property type="term" value="C:plasma membrane"/>
    <property type="evidence" value="ECO:0007669"/>
    <property type="project" value="UniProtKB-SubCell"/>
</dbReference>
<feature type="transmembrane region" description="Helical" evidence="7">
    <location>
        <begin position="327"/>
        <end position="348"/>
    </location>
</feature>
<feature type="transmembrane region" description="Helical" evidence="7">
    <location>
        <begin position="192"/>
        <end position="210"/>
    </location>
</feature>
<evidence type="ECO:0000256" key="5">
    <source>
        <dbReference type="ARBA" id="ARBA00022989"/>
    </source>
</evidence>
<reference evidence="11 12" key="1">
    <citation type="submission" date="2014-09" db="EMBL/GenBank/DDBJ databases">
        <authorList>
            <person name="Ellenberger Sabrina"/>
        </authorList>
    </citation>
    <scope>NUCLEOTIDE SEQUENCE [LARGE SCALE GENOMIC DNA]</scope>
    <source>
        <strain evidence="11 12">CBS 412.66</strain>
    </source>
</reference>
<dbReference type="Pfam" id="PF01773">
    <property type="entry name" value="Nucleos_tra2_N"/>
    <property type="match status" value="1"/>
</dbReference>
<evidence type="ECO:0000256" key="2">
    <source>
        <dbReference type="ARBA" id="ARBA00009033"/>
    </source>
</evidence>
<keyword evidence="3" id="KW-1003">Cell membrane</keyword>
<dbReference type="STRING" id="35722.A0A0B7NBN6"/>
<keyword evidence="6 7" id="KW-0472">Membrane</keyword>
<comment type="subcellular location">
    <subcellularLocation>
        <location evidence="1">Cell membrane</location>
        <topology evidence="1">Multi-pass membrane protein</topology>
    </subcellularLocation>
</comment>
<feature type="domain" description="Concentrative nucleoside transporter N-terminal" evidence="8">
    <location>
        <begin position="171"/>
        <end position="243"/>
    </location>
</feature>
<feature type="transmembrane region" description="Helical" evidence="7">
    <location>
        <begin position="541"/>
        <end position="566"/>
    </location>
</feature>
<evidence type="ECO:0000313" key="12">
    <source>
        <dbReference type="Proteomes" id="UP000054107"/>
    </source>
</evidence>
<feature type="domain" description="Concentrative nucleoside transporter C-terminal" evidence="9">
    <location>
        <begin position="356"/>
        <end position="564"/>
    </location>
</feature>
<feature type="transmembrane region" description="Helical" evidence="7">
    <location>
        <begin position="284"/>
        <end position="307"/>
    </location>
</feature>
<evidence type="ECO:0000259" key="8">
    <source>
        <dbReference type="Pfam" id="PF01773"/>
    </source>
</evidence>
<dbReference type="InterPro" id="IPR002668">
    <property type="entry name" value="CNT_N_dom"/>
</dbReference>
<dbReference type="EMBL" id="LN728360">
    <property type="protein sequence ID" value="CEP12790.1"/>
    <property type="molecule type" value="Genomic_DNA"/>
</dbReference>
<feature type="transmembrane region" description="Helical" evidence="7">
    <location>
        <begin position="509"/>
        <end position="529"/>
    </location>
</feature>
<dbReference type="InterPro" id="IPR011657">
    <property type="entry name" value="CNT_C_dom"/>
</dbReference>
<proteinExistence type="inferred from homology"/>
<evidence type="ECO:0000259" key="10">
    <source>
        <dbReference type="Pfam" id="PF07670"/>
    </source>
</evidence>
<evidence type="ECO:0000256" key="6">
    <source>
        <dbReference type="ARBA" id="ARBA00023136"/>
    </source>
</evidence>